<accession>A0ABQ6FGE1</accession>
<evidence type="ECO:0000313" key="2">
    <source>
        <dbReference type="EMBL" id="GLT24708.1"/>
    </source>
</evidence>
<feature type="compositionally biased region" description="Gly residues" evidence="1">
    <location>
        <begin position="489"/>
        <end position="503"/>
    </location>
</feature>
<reference evidence="3" key="1">
    <citation type="journal article" date="2019" name="Int. J. Syst. Evol. Microbiol.">
        <title>The Global Catalogue of Microorganisms (GCM) 10K type strain sequencing project: providing services to taxonomists for standard genome sequencing and annotation.</title>
        <authorList>
            <consortium name="The Broad Institute Genomics Platform"/>
            <consortium name="The Broad Institute Genome Sequencing Center for Infectious Disease"/>
            <person name="Wu L."/>
            <person name="Ma J."/>
        </authorList>
    </citation>
    <scope>NUCLEOTIDE SEQUENCE [LARGE SCALE GENOMIC DNA]</scope>
    <source>
        <strain evidence="3">NBRC 102407</strain>
    </source>
</reference>
<gene>
    <name evidence="2" type="ORF">GCM10007933_42010</name>
</gene>
<dbReference type="Proteomes" id="UP001157167">
    <property type="component" value="Unassembled WGS sequence"/>
</dbReference>
<name>A0ABQ6FGE1_9RHOO</name>
<comment type="caution">
    <text evidence="2">The sequence shown here is derived from an EMBL/GenBank/DDBJ whole genome shotgun (WGS) entry which is preliminary data.</text>
</comment>
<organism evidence="2 3">
    <name type="scientific">Zoogloea oryzae</name>
    <dbReference type="NCBI Taxonomy" id="310767"/>
    <lineage>
        <taxon>Bacteria</taxon>
        <taxon>Pseudomonadati</taxon>
        <taxon>Pseudomonadota</taxon>
        <taxon>Betaproteobacteria</taxon>
        <taxon>Rhodocyclales</taxon>
        <taxon>Zoogloeaceae</taxon>
        <taxon>Zoogloea</taxon>
    </lineage>
</organism>
<dbReference type="EMBL" id="BSPX01000134">
    <property type="protein sequence ID" value="GLT24708.1"/>
    <property type="molecule type" value="Genomic_DNA"/>
</dbReference>
<proteinExistence type="predicted"/>
<evidence type="ECO:0000313" key="3">
    <source>
        <dbReference type="Proteomes" id="UP001157167"/>
    </source>
</evidence>
<evidence type="ECO:0000256" key="1">
    <source>
        <dbReference type="SAM" id="MobiDB-lite"/>
    </source>
</evidence>
<dbReference type="RefSeq" id="WP_284189897.1">
    <property type="nucleotide sequence ID" value="NZ_BSPX01000134.1"/>
</dbReference>
<keyword evidence="3" id="KW-1185">Reference proteome</keyword>
<feature type="region of interest" description="Disordered" evidence="1">
    <location>
        <begin position="477"/>
        <end position="506"/>
    </location>
</feature>
<protein>
    <submittedName>
        <fullName evidence="2">Uncharacterized protein</fullName>
    </submittedName>
</protein>
<sequence>MSTKKWKNMDAGLLTMIAKVARNEALSAADEASIADFLKGYAGTSSDSGFATGPTGDVRGNNTLRRTNWFNGRYLTAEALSRQDVYFDARARLNAQAMMPGIAWGLGLAADGLNQTDIDSESRVGGVSPTAEIVLAPGLAFDAIGRPIVVSQPFFVFTIEQLLGAYRKTPQKVIGGGNEFTPCVCLAPDPAGPTGGSAGLPSGPYLLIIQASESESGGAKVMGEICGGAASANCKADTWRGGFGLSLVRFPVDTPFRQDLQSAWDLRGTLSAYYFDVFEHPLWKRWDPRFGTDATFNADTGVGRHDTSAVPLAMVYLGEDGSILFLDQWIPRRTIANSQADDWHRTRFGAPPRAAAWARIHQFQCMLAESLAQRPVDPDGGNLYTRGFRHIPPIGFLPIRPRAVDGEFDTGFDTIDKMLAAAQGSRWLVSPLVKSAIKQAESYFITTRVIPYAVVALHDDDILEDLNNVFDKDPIQLSRRRDDTTGGTTVPGGGTGGGTGGTGANTHYSTHQASLFQGGLKQQTEAVALPGYFRILGNLFEMMGLDDLVNRRTEIVKLVVPLQGLTRQHPLVGRLQEDALNQAERWGVNPLLTAGNALGQLGTINDSTEALAGLISRVGLDMLPRHFVVYVKQRLVLLDALFYLLEVLQFLITFLQEVRGFTRSGQQKALTTEELRAQYLRQPAEKRAIVEALMAQPDVQANLVKAADMSSSGIAVTTRNQAFLAQVQTAEAALENTVADPAERKRIAVGQVADNYAAEYPDYQFVQVLAAVQPTQTLAVVNKLSVTRNLEVTRTLADDLAKDGPAEFADAGARPIYADLRANLERRKVADYVSSTDSQLTVKEVLDKSPEEAEKLLGAESYEKFRSAFQSDRAAAVAGAEALAKGVPAELAVKVETEIQAGKPADAVIEKLQADTATASANRPILDQTANLLRITGGQASFLKLVKRT</sequence>